<dbReference type="Pfam" id="PF03134">
    <property type="entry name" value="TB2_DP1_HVA22"/>
    <property type="match status" value="1"/>
</dbReference>
<keyword evidence="3" id="KW-1185">Reference proteome</keyword>
<sequence length="159" mass="18077">MMYWIIFALFTCAETFTDVLLSFWFPFYYELKIAIVFWLLSPATKGSSFLYRNFVHPAFQKRESEIDEYFSHAKEKGYATVMNIGSRSVSYATNVIVQTALKGGGGIFEQLRKSYSLSDLAPTLADVPRPGSKQGQPQVDSDTTDLISGNLLFFIKFYL</sequence>
<gene>
    <name evidence="2" type="ORF">AAG570_002757</name>
</gene>
<comment type="similarity">
    <text evidence="1">Belongs to the DP1 family.</text>
</comment>
<dbReference type="InterPro" id="IPR004345">
    <property type="entry name" value="TB2_DP1_HVA22"/>
</dbReference>
<evidence type="ECO:0000313" key="3">
    <source>
        <dbReference type="Proteomes" id="UP001558652"/>
    </source>
</evidence>
<organism evidence="2 3">
    <name type="scientific">Ranatra chinensis</name>
    <dbReference type="NCBI Taxonomy" id="642074"/>
    <lineage>
        <taxon>Eukaryota</taxon>
        <taxon>Metazoa</taxon>
        <taxon>Ecdysozoa</taxon>
        <taxon>Arthropoda</taxon>
        <taxon>Hexapoda</taxon>
        <taxon>Insecta</taxon>
        <taxon>Pterygota</taxon>
        <taxon>Neoptera</taxon>
        <taxon>Paraneoptera</taxon>
        <taxon>Hemiptera</taxon>
        <taxon>Heteroptera</taxon>
        <taxon>Panheteroptera</taxon>
        <taxon>Nepomorpha</taxon>
        <taxon>Nepidae</taxon>
        <taxon>Ranatrinae</taxon>
        <taxon>Ranatra</taxon>
    </lineage>
</organism>
<comment type="subcellular location">
    <subcellularLocation>
        <location evidence="1">Membrane</location>
        <topology evidence="1">Multi-pass membrane protein</topology>
    </subcellularLocation>
</comment>
<comment type="caution">
    <text evidence="2">The sequence shown here is derived from an EMBL/GenBank/DDBJ whole genome shotgun (WGS) entry which is preliminary data.</text>
</comment>
<dbReference type="GO" id="GO:0016020">
    <property type="term" value="C:membrane"/>
    <property type="evidence" value="ECO:0007669"/>
    <property type="project" value="UniProtKB-SubCell"/>
</dbReference>
<dbReference type="PANTHER" id="PTHR12300">
    <property type="entry name" value="HVA22-LIKE PROTEINS"/>
    <property type="match status" value="1"/>
</dbReference>
<accession>A0ABD0Y4R8</accession>
<evidence type="ECO:0000256" key="1">
    <source>
        <dbReference type="RuleBase" id="RU362006"/>
    </source>
</evidence>
<dbReference type="Proteomes" id="UP001558652">
    <property type="component" value="Unassembled WGS sequence"/>
</dbReference>
<evidence type="ECO:0000313" key="2">
    <source>
        <dbReference type="EMBL" id="KAL1122426.1"/>
    </source>
</evidence>
<dbReference type="EMBL" id="JBFDAA010000013">
    <property type="protein sequence ID" value="KAL1122426.1"/>
    <property type="molecule type" value="Genomic_DNA"/>
</dbReference>
<proteinExistence type="inferred from homology"/>
<dbReference type="PANTHER" id="PTHR12300:SF117">
    <property type="entry name" value="LP05237P-RELATED"/>
    <property type="match status" value="1"/>
</dbReference>
<name>A0ABD0Y4R8_9HEMI</name>
<protein>
    <recommendedName>
        <fullName evidence="1">Receptor expression-enhancing protein</fullName>
    </recommendedName>
</protein>
<dbReference type="AlphaFoldDB" id="A0ABD0Y4R8"/>
<reference evidence="2 3" key="1">
    <citation type="submission" date="2024-07" db="EMBL/GenBank/DDBJ databases">
        <title>Chromosome-level genome assembly of the water stick insect Ranatra chinensis (Heteroptera: Nepidae).</title>
        <authorList>
            <person name="Liu X."/>
        </authorList>
    </citation>
    <scope>NUCLEOTIDE SEQUENCE [LARGE SCALE GENOMIC DNA]</scope>
    <source>
        <strain evidence="2">Cailab_2021Rc</strain>
        <tissue evidence="2">Muscle</tissue>
    </source>
</reference>